<protein>
    <submittedName>
        <fullName evidence="1">Uncharacterized protein</fullName>
    </submittedName>
</protein>
<evidence type="ECO:0000313" key="1">
    <source>
        <dbReference type="EMBL" id="QQG36390.1"/>
    </source>
</evidence>
<name>A0A7T5R2R2_9BACT</name>
<sequence length="65" mass="6871">MTTNPSGYAPAHINPEAVFWLNAPESVREALRRAGAAIPAITEDDRYAAAQAKAQADQGAPKPQP</sequence>
<evidence type="ECO:0000313" key="2">
    <source>
        <dbReference type="Proteomes" id="UP000595362"/>
    </source>
</evidence>
<dbReference type="Proteomes" id="UP000595362">
    <property type="component" value="Chromosome"/>
</dbReference>
<gene>
    <name evidence="1" type="ORF">HYS17_00945</name>
</gene>
<proteinExistence type="predicted"/>
<reference evidence="1 2" key="1">
    <citation type="submission" date="2020-07" db="EMBL/GenBank/DDBJ databases">
        <title>Huge and variable diversity of episymbiotic CPR bacteria and DPANN archaea in groundwater ecosystems.</title>
        <authorList>
            <person name="He C.Y."/>
            <person name="Keren R."/>
            <person name="Whittaker M."/>
            <person name="Farag I.F."/>
            <person name="Doudna J."/>
            <person name="Cate J.H.D."/>
            <person name="Banfield J.F."/>
        </authorList>
    </citation>
    <scope>NUCLEOTIDE SEQUENCE [LARGE SCALE GENOMIC DNA]</scope>
    <source>
        <strain evidence="1">NC_groundwater_70_Ag_B-0.1um_54_66</strain>
    </source>
</reference>
<organism evidence="1 2">
    <name type="scientific">Micavibrio aeruginosavorus</name>
    <dbReference type="NCBI Taxonomy" id="349221"/>
    <lineage>
        <taxon>Bacteria</taxon>
        <taxon>Pseudomonadati</taxon>
        <taxon>Bdellovibrionota</taxon>
        <taxon>Bdellovibrionia</taxon>
        <taxon>Bdellovibrionales</taxon>
        <taxon>Pseudobdellovibrionaceae</taxon>
        <taxon>Micavibrio</taxon>
    </lineage>
</organism>
<accession>A0A7T5R2R2</accession>
<dbReference type="AlphaFoldDB" id="A0A7T5R2R2"/>
<dbReference type="EMBL" id="CP066681">
    <property type="protein sequence ID" value="QQG36390.1"/>
    <property type="molecule type" value="Genomic_DNA"/>
</dbReference>